<dbReference type="SMART" id="SM00184">
    <property type="entry name" value="RING"/>
    <property type="match status" value="1"/>
</dbReference>
<dbReference type="InParanoid" id="A0A0H2S7A1"/>
<dbReference type="STRING" id="27342.A0A0H2S7A1"/>
<reference evidence="11 12" key="1">
    <citation type="submission" date="2015-04" db="EMBL/GenBank/DDBJ databases">
        <title>Complete genome sequence of Schizopora paradoxa KUC8140, a cosmopolitan wood degrader in East Asia.</title>
        <authorList>
            <consortium name="DOE Joint Genome Institute"/>
            <person name="Min B."/>
            <person name="Park H."/>
            <person name="Jang Y."/>
            <person name="Kim J.-J."/>
            <person name="Kim K.H."/>
            <person name="Pangilinan J."/>
            <person name="Lipzen A."/>
            <person name="Riley R."/>
            <person name="Grigoriev I.V."/>
            <person name="Spatafora J.W."/>
            <person name="Choi I.-G."/>
        </authorList>
    </citation>
    <scope>NUCLEOTIDE SEQUENCE [LARGE SCALE GENOMIC DNA]</scope>
    <source>
        <strain evidence="11 12">KUC8140</strain>
    </source>
</reference>
<evidence type="ECO:0000259" key="10">
    <source>
        <dbReference type="PROSITE" id="PS50178"/>
    </source>
</evidence>
<dbReference type="InterPro" id="IPR002110">
    <property type="entry name" value="Ankyrin_rpt"/>
</dbReference>
<dbReference type="Pfam" id="PF12796">
    <property type="entry name" value="Ank_2"/>
    <property type="match status" value="1"/>
</dbReference>
<feature type="repeat" description="ANK" evidence="6">
    <location>
        <begin position="8"/>
        <end position="40"/>
    </location>
</feature>
<organism evidence="11 12">
    <name type="scientific">Schizopora paradoxa</name>
    <dbReference type="NCBI Taxonomy" id="27342"/>
    <lineage>
        <taxon>Eukaryota</taxon>
        <taxon>Fungi</taxon>
        <taxon>Dikarya</taxon>
        <taxon>Basidiomycota</taxon>
        <taxon>Agaricomycotina</taxon>
        <taxon>Agaricomycetes</taxon>
        <taxon>Hymenochaetales</taxon>
        <taxon>Schizoporaceae</taxon>
        <taxon>Schizopora</taxon>
    </lineage>
</organism>
<sequence length="802" mass="88388">MTNVEDREGETPLHKAALNGHLPVIQYLVGAGGDPLCQDHDGWTPLHNACSKGYLDIVRWLCESGGATHEVGRSRGVDMQSKGGWTPLMNAASKGHLPVVLYLLSKQSADPLIRNNWGETAYDVAAAVFEIWICEVLQRAEAEKWRGTTVPYDPVAVHTTVPIILYENQKLDIRLKTLAVSGGLPRFSASGLGRKGRHAPFELRLPKPDDETSKTLVPAWRTDVQLPLVEDPFTLPKPIRQGEGSSREGAERSHFWLSDWTLDLTFPRVDAEDGWQYAHSLDDPEEAWSAEPPPQLERLLAGSGAMTANLTGSSSRSGSASGSSRPHGWVRRRRWIRVMRRRLDIPPLPFLGPTGGMFQLSGDGTLVPFVDDVRSDEHDADGEELGAMTSTFLSKSQDYVARSRYLAGTPHGSEAPASSNGLSAGELRRSIAKLERAVSELRSGMLGDEDADRKTQAEVLLNAYSRDLERKRLNAGAAGIALTDGNGDVDDDYDDSDESFHYPGSSPTSMTGHPRPPSLRSQSTTDYFNNRVPAISRTSVDLTPHLSQAPEFRVPTHEAPQKIMLNRRSTPTPHSVHAQWEKDETVSECRSCKRRFTFLLRRHHCRRCGKIFCDRCSSYRATLDAPEVVRDPAVAADGAHEGPSMQRVCETCFDETNANADMPARLRRASSSTVERIVIDEQRLAIPRTVRHQDSNSQISDLADCPVCGRNLAEFETAAEQEGHVKACLDGGSGTVSQPARYLVYKLPAESLLIGTECVICLEEFMKGSMVARLSCLCSFHNTCLSAWLQRGRACPVHARDN</sequence>
<proteinExistence type="predicted"/>
<keyword evidence="3 7" id="KW-0863">Zinc-finger</keyword>
<dbReference type="SMART" id="SM00064">
    <property type="entry name" value="FYVE"/>
    <property type="match status" value="1"/>
</dbReference>
<dbReference type="OrthoDB" id="10057496at2759"/>
<dbReference type="InterPro" id="IPR001841">
    <property type="entry name" value="Znf_RING"/>
</dbReference>
<dbReference type="GO" id="GO:0008270">
    <property type="term" value="F:zinc ion binding"/>
    <property type="evidence" value="ECO:0007669"/>
    <property type="project" value="UniProtKB-KW"/>
</dbReference>
<dbReference type="InterPro" id="IPR017455">
    <property type="entry name" value="Znf_FYVE-rel"/>
</dbReference>
<dbReference type="InterPro" id="IPR011011">
    <property type="entry name" value="Znf_FYVE_PHD"/>
</dbReference>
<dbReference type="PROSITE" id="PS50089">
    <property type="entry name" value="ZF_RING_2"/>
    <property type="match status" value="1"/>
</dbReference>
<protein>
    <recommendedName>
        <fullName evidence="13">Ankyrin</fullName>
    </recommendedName>
</protein>
<feature type="repeat" description="ANK" evidence="6">
    <location>
        <begin position="83"/>
        <end position="116"/>
    </location>
</feature>
<dbReference type="PANTHER" id="PTHR24171:SF10">
    <property type="entry name" value="ANKYRIN REPEAT DOMAIN-CONTAINING PROTEIN 29-LIKE"/>
    <property type="match status" value="1"/>
</dbReference>
<feature type="region of interest" description="Disordered" evidence="8">
    <location>
        <begin position="307"/>
        <end position="327"/>
    </location>
</feature>
<dbReference type="PROSITE" id="PS50297">
    <property type="entry name" value="ANK_REP_REGION"/>
    <property type="match status" value="2"/>
</dbReference>
<feature type="compositionally biased region" description="Low complexity" evidence="8">
    <location>
        <begin position="312"/>
        <end position="325"/>
    </location>
</feature>
<dbReference type="SUPFAM" id="SSF57850">
    <property type="entry name" value="RING/U-box"/>
    <property type="match status" value="1"/>
</dbReference>
<feature type="compositionally biased region" description="Acidic residues" evidence="8">
    <location>
        <begin position="487"/>
        <end position="497"/>
    </location>
</feature>
<evidence type="ECO:0008006" key="13">
    <source>
        <dbReference type="Google" id="ProtNLM"/>
    </source>
</evidence>
<dbReference type="Gene3D" id="1.25.40.20">
    <property type="entry name" value="Ankyrin repeat-containing domain"/>
    <property type="match status" value="1"/>
</dbReference>
<dbReference type="EMBL" id="KQ085884">
    <property type="protein sequence ID" value="KLO19844.1"/>
    <property type="molecule type" value="Genomic_DNA"/>
</dbReference>
<dbReference type="PROSITE" id="PS50178">
    <property type="entry name" value="ZF_FYVE"/>
    <property type="match status" value="1"/>
</dbReference>
<accession>A0A0H2S7A1</accession>
<dbReference type="PANTHER" id="PTHR24171">
    <property type="entry name" value="ANKYRIN REPEAT DOMAIN-CONTAINING PROTEIN 39-RELATED"/>
    <property type="match status" value="1"/>
</dbReference>
<evidence type="ECO:0000256" key="2">
    <source>
        <dbReference type="ARBA" id="ARBA00022737"/>
    </source>
</evidence>
<name>A0A0H2S7A1_9AGAM</name>
<dbReference type="Gene3D" id="3.30.40.10">
    <property type="entry name" value="Zinc/RING finger domain, C3HC4 (zinc finger)"/>
    <property type="match status" value="2"/>
</dbReference>
<dbReference type="Pfam" id="PF01363">
    <property type="entry name" value="FYVE"/>
    <property type="match status" value="1"/>
</dbReference>
<dbReference type="SUPFAM" id="SSF48403">
    <property type="entry name" value="Ankyrin repeat"/>
    <property type="match status" value="1"/>
</dbReference>
<keyword evidence="1" id="KW-0479">Metal-binding</keyword>
<evidence type="ECO:0000313" key="11">
    <source>
        <dbReference type="EMBL" id="KLO19844.1"/>
    </source>
</evidence>
<evidence type="ECO:0000256" key="1">
    <source>
        <dbReference type="ARBA" id="ARBA00022723"/>
    </source>
</evidence>
<evidence type="ECO:0000313" key="12">
    <source>
        <dbReference type="Proteomes" id="UP000053477"/>
    </source>
</evidence>
<dbReference type="InterPro" id="IPR036770">
    <property type="entry name" value="Ankyrin_rpt-contain_sf"/>
</dbReference>
<dbReference type="SMART" id="SM00248">
    <property type="entry name" value="ANK"/>
    <property type="match status" value="3"/>
</dbReference>
<keyword evidence="5 6" id="KW-0040">ANK repeat</keyword>
<evidence type="ECO:0000256" key="3">
    <source>
        <dbReference type="ARBA" id="ARBA00022771"/>
    </source>
</evidence>
<feature type="domain" description="FYVE-type" evidence="10">
    <location>
        <begin position="583"/>
        <end position="657"/>
    </location>
</feature>
<dbReference type="Pfam" id="PF13857">
    <property type="entry name" value="Ank_5"/>
    <property type="match status" value="1"/>
</dbReference>
<evidence type="ECO:0000256" key="4">
    <source>
        <dbReference type="ARBA" id="ARBA00022833"/>
    </source>
</evidence>
<dbReference type="SUPFAM" id="SSF57903">
    <property type="entry name" value="FYVE/PHD zinc finger"/>
    <property type="match status" value="1"/>
</dbReference>
<dbReference type="InterPro" id="IPR000306">
    <property type="entry name" value="Znf_FYVE"/>
</dbReference>
<dbReference type="Proteomes" id="UP000053477">
    <property type="component" value="Unassembled WGS sequence"/>
</dbReference>
<dbReference type="InterPro" id="IPR013083">
    <property type="entry name" value="Znf_RING/FYVE/PHD"/>
</dbReference>
<keyword evidence="2" id="KW-0677">Repeat</keyword>
<dbReference type="CDD" id="cd16489">
    <property type="entry name" value="mRING-CH-C4HC2H_ZNRF"/>
    <property type="match status" value="1"/>
</dbReference>
<dbReference type="PROSITE" id="PS50088">
    <property type="entry name" value="ANK_REPEAT"/>
    <property type="match status" value="3"/>
</dbReference>
<dbReference type="AlphaFoldDB" id="A0A0H2S7A1"/>
<feature type="region of interest" description="Disordered" evidence="8">
    <location>
        <begin position="480"/>
        <end position="525"/>
    </location>
</feature>
<keyword evidence="12" id="KW-1185">Reference proteome</keyword>
<evidence type="ECO:0000259" key="9">
    <source>
        <dbReference type="PROSITE" id="PS50089"/>
    </source>
</evidence>
<feature type="domain" description="RING-type" evidence="9">
    <location>
        <begin position="758"/>
        <end position="798"/>
    </location>
</feature>
<evidence type="ECO:0000256" key="7">
    <source>
        <dbReference type="PROSITE-ProRule" id="PRU00175"/>
    </source>
</evidence>
<evidence type="ECO:0000256" key="5">
    <source>
        <dbReference type="ARBA" id="ARBA00023043"/>
    </source>
</evidence>
<gene>
    <name evidence="11" type="ORF">SCHPADRAFT_817560</name>
</gene>
<feature type="repeat" description="ANK" evidence="6">
    <location>
        <begin position="41"/>
        <end position="73"/>
    </location>
</feature>
<keyword evidence="4" id="KW-0862">Zinc</keyword>
<dbReference type="Pfam" id="PF13639">
    <property type="entry name" value="zf-RING_2"/>
    <property type="match status" value="1"/>
</dbReference>
<evidence type="ECO:0000256" key="8">
    <source>
        <dbReference type="SAM" id="MobiDB-lite"/>
    </source>
</evidence>
<evidence type="ECO:0000256" key="6">
    <source>
        <dbReference type="PROSITE-ProRule" id="PRU00023"/>
    </source>
</evidence>